<sequence length="43" mass="4571">MACNHVGLLCNWSPGEPGYPSLGLPTTCIVLLDWKSVANAMPN</sequence>
<gene>
    <name evidence="1" type="ORF">PLANPX_3860</name>
</gene>
<reference evidence="2" key="1">
    <citation type="submission" date="2019-10" db="EMBL/GenBank/DDBJ databases">
        <title>Lacipirellula parvula gen. nov., sp. nov., representing a lineage of planctomycetes widespread in freshwater anoxic habitats, and description of the family Lacipirellulaceae.</title>
        <authorList>
            <person name="Dedysh S.N."/>
            <person name="Kulichevskaya I.S."/>
            <person name="Beletsky A.V."/>
            <person name="Rakitin A.L."/>
            <person name="Mardanov A.V."/>
            <person name="Ivanova A.A."/>
            <person name="Saltykova V.X."/>
            <person name="Rijpstra W.I.C."/>
            <person name="Sinninghe Damste J.S."/>
            <person name="Ravin N.V."/>
        </authorList>
    </citation>
    <scope>NUCLEOTIDE SEQUENCE [LARGE SCALE GENOMIC DNA]</scope>
    <source>
        <strain evidence="2">PX69</strain>
    </source>
</reference>
<organism evidence="1 2">
    <name type="scientific">Lacipirellula parvula</name>
    <dbReference type="NCBI Taxonomy" id="2650471"/>
    <lineage>
        <taxon>Bacteria</taxon>
        <taxon>Pseudomonadati</taxon>
        <taxon>Planctomycetota</taxon>
        <taxon>Planctomycetia</taxon>
        <taxon>Pirellulales</taxon>
        <taxon>Lacipirellulaceae</taxon>
        <taxon>Lacipirellula</taxon>
    </lineage>
</organism>
<name>A0A5K7XCQ7_9BACT</name>
<keyword evidence="2" id="KW-1185">Reference proteome</keyword>
<evidence type="ECO:0000313" key="1">
    <source>
        <dbReference type="EMBL" id="BBO34248.1"/>
    </source>
</evidence>
<evidence type="ECO:0000313" key="2">
    <source>
        <dbReference type="Proteomes" id="UP000326837"/>
    </source>
</evidence>
<proteinExistence type="predicted"/>
<dbReference type="AlphaFoldDB" id="A0A5K7XCQ7"/>
<protein>
    <submittedName>
        <fullName evidence="1">Uncharacterized protein</fullName>
    </submittedName>
</protein>
<dbReference type="EMBL" id="AP021861">
    <property type="protein sequence ID" value="BBO34248.1"/>
    <property type="molecule type" value="Genomic_DNA"/>
</dbReference>
<dbReference type="Proteomes" id="UP000326837">
    <property type="component" value="Chromosome"/>
</dbReference>
<accession>A0A5K7XCQ7</accession>
<dbReference type="KEGG" id="lpav:PLANPX_3860"/>